<dbReference type="InterPro" id="IPR027417">
    <property type="entry name" value="P-loop_NTPase"/>
</dbReference>
<evidence type="ECO:0000313" key="5">
    <source>
        <dbReference type="Proteomes" id="UP000294847"/>
    </source>
</evidence>
<keyword evidence="2" id="KW-0040">ANK repeat</keyword>
<protein>
    <recommendedName>
        <fullName evidence="3">NACHT domain-containing protein</fullName>
    </recommendedName>
</protein>
<dbReference type="Gene3D" id="1.25.40.20">
    <property type="entry name" value="Ankyrin repeat-containing domain"/>
    <property type="match status" value="2"/>
</dbReference>
<dbReference type="PROSITE" id="PS50297">
    <property type="entry name" value="ANK_REP_REGION"/>
    <property type="match status" value="7"/>
</dbReference>
<feature type="repeat" description="ANK" evidence="2">
    <location>
        <begin position="994"/>
        <end position="1026"/>
    </location>
</feature>
<feature type="repeat" description="ANK" evidence="2">
    <location>
        <begin position="1295"/>
        <end position="1327"/>
    </location>
</feature>
<dbReference type="GO" id="GO:0009116">
    <property type="term" value="P:nucleoside metabolic process"/>
    <property type="evidence" value="ECO:0007669"/>
    <property type="project" value="InterPro"/>
</dbReference>
<dbReference type="PANTHER" id="PTHR46082:SF11">
    <property type="entry name" value="AAA+ ATPASE DOMAIN-CONTAINING PROTEIN-RELATED"/>
    <property type="match status" value="1"/>
</dbReference>
<dbReference type="Gene3D" id="3.40.50.300">
    <property type="entry name" value="P-loop containing nucleotide triphosphate hydrolases"/>
    <property type="match status" value="1"/>
</dbReference>
<dbReference type="Gene3D" id="3.40.50.1580">
    <property type="entry name" value="Nucleoside phosphorylase domain"/>
    <property type="match status" value="1"/>
</dbReference>
<feature type="repeat" description="ANK" evidence="2">
    <location>
        <begin position="1060"/>
        <end position="1092"/>
    </location>
</feature>
<dbReference type="InterPro" id="IPR000845">
    <property type="entry name" value="Nucleoside_phosphorylase_d"/>
</dbReference>
<dbReference type="Proteomes" id="UP000294847">
    <property type="component" value="Chromosome 6"/>
</dbReference>
<dbReference type="Pfam" id="PF12796">
    <property type="entry name" value="Ank_2"/>
    <property type="match status" value="3"/>
</dbReference>
<dbReference type="SUPFAM" id="SSF48403">
    <property type="entry name" value="Ankyrin repeat"/>
    <property type="match status" value="2"/>
</dbReference>
<dbReference type="PANTHER" id="PTHR46082">
    <property type="entry name" value="ATP/GTP-BINDING PROTEIN-RELATED"/>
    <property type="match status" value="1"/>
</dbReference>
<proteinExistence type="predicted"/>
<dbReference type="EMBL" id="CP034209">
    <property type="protein sequence ID" value="QBZ63396.1"/>
    <property type="molecule type" value="Genomic_DNA"/>
</dbReference>
<dbReference type="SUPFAM" id="SSF53167">
    <property type="entry name" value="Purine and uridine phosphorylases"/>
    <property type="match status" value="1"/>
</dbReference>
<dbReference type="Pfam" id="PF01048">
    <property type="entry name" value="PNP_UDP_1"/>
    <property type="match status" value="1"/>
</dbReference>
<evidence type="ECO:0000256" key="2">
    <source>
        <dbReference type="PROSITE-ProRule" id="PRU00023"/>
    </source>
</evidence>
<evidence type="ECO:0000256" key="1">
    <source>
        <dbReference type="ARBA" id="ARBA00022737"/>
    </source>
</evidence>
<dbReference type="SMART" id="SM00248">
    <property type="entry name" value="ANK"/>
    <property type="match status" value="10"/>
</dbReference>
<reference evidence="4 5" key="1">
    <citation type="journal article" date="2019" name="Mol. Biol. Evol.">
        <title>Blast fungal genomes show frequent chromosomal changes, gene gains and losses, and effector gene turnover.</title>
        <authorList>
            <person name="Gomez Luciano L.B."/>
            <person name="Jason Tsai I."/>
            <person name="Chuma I."/>
            <person name="Tosa Y."/>
            <person name="Chen Y.H."/>
            <person name="Li J.Y."/>
            <person name="Li M.Y."/>
            <person name="Jade Lu M.Y."/>
            <person name="Nakayashiki H."/>
            <person name="Li W.H."/>
        </authorList>
    </citation>
    <scope>NUCLEOTIDE SEQUENCE [LARGE SCALE GENOMIC DNA]</scope>
    <source>
        <strain evidence="4">MZ5-1-6</strain>
    </source>
</reference>
<dbReference type="Pfam" id="PF00023">
    <property type="entry name" value="Ank"/>
    <property type="match status" value="1"/>
</dbReference>
<dbReference type="InterPro" id="IPR036770">
    <property type="entry name" value="Ankyrin_rpt-contain_sf"/>
</dbReference>
<dbReference type="InterPro" id="IPR035994">
    <property type="entry name" value="Nucleoside_phosphorylase_sf"/>
</dbReference>
<dbReference type="PROSITE" id="PS50837">
    <property type="entry name" value="NACHT"/>
    <property type="match status" value="1"/>
</dbReference>
<dbReference type="InterPro" id="IPR056884">
    <property type="entry name" value="NPHP3-like_N"/>
</dbReference>
<dbReference type="InterPro" id="IPR002110">
    <property type="entry name" value="Ankyrin_rpt"/>
</dbReference>
<organism evidence="4 5">
    <name type="scientific">Pyricularia oryzae</name>
    <name type="common">Rice blast fungus</name>
    <name type="synonym">Magnaporthe oryzae</name>
    <dbReference type="NCBI Taxonomy" id="318829"/>
    <lineage>
        <taxon>Eukaryota</taxon>
        <taxon>Fungi</taxon>
        <taxon>Dikarya</taxon>
        <taxon>Ascomycota</taxon>
        <taxon>Pezizomycotina</taxon>
        <taxon>Sordariomycetes</taxon>
        <taxon>Sordariomycetidae</taxon>
        <taxon>Magnaporthales</taxon>
        <taxon>Pyriculariaceae</taxon>
        <taxon>Pyricularia</taxon>
    </lineage>
</organism>
<dbReference type="InterPro" id="IPR053137">
    <property type="entry name" value="NLR-like"/>
</dbReference>
<evidence type="ECO:0000259" key="3">
    <source>
        <dbReference type="PROSITE" id="PS50837"/>
    </source>
</evidence>
<feature type="repeat" description="ANK" evidence="2">
    <location>
        <begin position="1027"/>
        <end position="1059"/>
    </location>
</feature>
<dbReference type="GO" id="GO:0003824">
    <property type="term" value="F:catalytic activity"/>
    <property type="evidence" value="ECO:0007669"/>
    <property type="project" value="InterPro"/>
</dbReference>
<accession>A0A4P7NNW8</accession>
<feature type="repeat" description="ANK" evidence="2">
    <location>
        <begin position="1093"/>
        <end position="1125"/>
    </location>
</feature>
<keyword evidence="1" id="KW-0677">Repeat</keyword>
<name>A0A4P7NNW8_PYROR</name>
<evidence type="ECO:0000313" key="4">
    <source>
        <dbReference type="EMBL" id="QBZ63396.1"/>
    </source>
</evidence>
<dbReference type="SUPFAM" id="SSF52540">
    <property type="entry name" value="P-loop containing nucleoside triphosphate hydrolases"/>
    <property type="match status" value="1"/>
</dbReference>
<sequence length="1425" mass="156741">MANKRQYTIGWVCALHTELTAARAFLTEEYVETIKRKRNDANTYMFGSMGEHNVVIACLPNGQYGTNSAATVVTNLIRSFPEVRFVLMVGIAGGAPGATNDVRLGDVVVATPGPGHGGVLQYDFGKSIQGPNFVVTGHLSPPPSILGTAIQQLRVSHDFDPNNLDALVKEALARYPRLKSTYSQPELSEDVLYESDCIHQLPTERCDQACTRQVPREPRGKGEDPFAVHYGLIASGNSLMKDAKLRDKYSAEKGVLCFEMEAAGMMNVTGCAVIRGICDYSDTHKNKKWQGFAAMTAAAYASSLLKKMQPEEVQGEEKLGEVIEHIRQGLDSIGQETNAIGKAVGDLQSKQLDDSIKSWLAAPGPSVNATSARDRRHPGTGEWFLASKQFLQWKQGDRRHMWLHGMPGCGKTVLATTILDHVAALKDTITTWFFFDFSDRSLQTVDGMLRSLLSQLHEALSGLHDPNQDLAKLFKKQTTTPVSAATFTTCLKAMTNGPRKVYIILDALDECSQRPLLLSWMENLLSDKKLGQCQLIATGRPEHEFRSRLQPLIGEDNCIELDKEAVDADIRAYVDFQIDNSPELSRWSGNHTVRQLIREEIGNKAGGMFRWAACQLESLYPCIDRKQVEEVLRTLPKTLDETYSRILSQIPQASKSSTIRLLQFLIWGDGPLVLSEAVDIVAMRPENSKTPFDADDRPPRPSEVVGYCPYFITLTRFEKAVEHSAQKIKVEAIHLAHFSIKEYLLRTGGSFARVQAKTSIKGCCKAYLECLRSTLVSSPTTARPGDFPLGPYAARNWLKGLPLLERQVYDPDGDGFQYPIHDYYRFFKVLDRIVHTEPTARRWRFFLLEQQAAGLVDGKTSLVSFLCREGLSEIAVLVLFTADPSLEVGRGMTMEGRLYLATQRNSTASVRILLHNAPGLLCSLKQGRMKAKYNIAQLVQSGCSVDMIKVHIQEGVMLEEEHNSALFQAARQEHWDMVELLLANVPDANAAPVDHSGPLGLAVKSGHSRMVESLLKRGANANAVCVDDLMPLGLAAKFGHYDIIELLIEYGADANAVCVDESTPLGLAVKAGNSRMVELLLKNGAKANAVCVDEYTPLGLAAKFGHYDIMELLIGHGADLDAVSCDGFVPLAMAVGRPSKKMAQILISAGAQVNAPSANGFTPLGIAFDNANLAMIRMLVDNGADLDAQHQAGRQQPFKDKLLGLIISAAEREMSENPAQFLEDLLRPWNNLSNANTVSSDHFLACQLVDRGARVEKGCQAVLGSVLLYASSRYPMTSTIKLLLEQGANPNSSINGETPLTWAARCGNEEAVKLLLEHGAMTDQEYPRHGSALYFAIFWGFGGERKSYAHVEIIELLIAAGAKVDESAFPSVSSGMWSERLYRRVIAGLDFSRDSLDVGSFVSRQLVTFGNTFSQLYLKYGLPNP</sequence>
<dbReference type="Pfam" id="PF24883">
    <property type="entry name" value="NPHP3_N"/>
    <property type="match status" value="1"/>
</dbReference>
<feature type="repeat" description="ANK" evidence="2">
    <location>
        <begin position="1159"/>
        <end position="1191"/>
    </location>
</feature>
<feature type="repeat" description="ANK" evidence="2">
    <location>
        <begin position="1126"/>
        <end position="1158"/>
    </location>
</feature>
<gene>
    <name evidence="4" type="ORF">PoMZ_05077</name>
</gene>
<dbReference type="PROSITE" id="PS50088">
    <property type="entry name" value="ANK_REPEAT"/>
    <property type="match status" value="7"/>
</dbReference>
<dbReference type="InterPro" id="IPR007111">
    <property type="entry name" value="NACHT_NTPase"/>
</dbReference>
<feature type="domain" description="NACHT" evidence="3">
    <location>
        <begin position="399"/>
        <end position="541"/>
    </location>
</feature>